<dbReference type="Proteomes" id="UP000576393">
    <property type="component" value="Unassembled WGS sequence"/>
</dbReference>
<organism evidence="1 2">
    <name type="scientific">Streptosporangium sandarakinum</name>
    <dbReference type="NCBI Taxonomy" id="1260955"/>
    <lineage>
        <taxon>Bacteria</taxon>
        <taxon>Bacillati</taxon>
        <taxon>Actinomycetota</taxon>
        <taxon>Actinomycetes</taxon>
        <taxon>Streptosporangiales</taxon>
        <taxon>Streptosporangiaceae</taxon>
        <taxon>Streptosporangium</taxon>
    </lineage>
</organism>
<protein>
    <submittedName>
        <fullName evidence="1">Uncharacterized protein</fullName>
    </submittedName>
</protein>
<gene>
    <name evidence="1" type="ORF">HDA43_003081</name>
</gene>
<dbReference type="AlphaFoldDB" id="A0A852UUE5"/>
<evidence type="ECO:0000313" key="2">
    <source>
        <dbReference type="Proteomes" id="UP000576393"/>
    </source>
</evidence>
<evidence type="ECO:0000313" key="1">
    <source>
        <dbReference type="EMBL" id="NYF40922.1"/>
    </source>
</evidence>
<dbReference type="EMBL" id="JACCCO010000001">
    <property type="protein sequence ID" value="NYF40922.1"/>
    <property type="molecule type" value="Genomic_DNA"/>
</dbReference>
<sequence length="88" mass="9324">MLLDRVAVNVEVTMPGALDLTGSLAMVDVRAAAVEELGQRVRRIGHAHDHLVEASYSTTVLISMMRSMPSGAGIVASSTVGRRPAIRP</sequence>
<accession>A0A852UUE5</accession>
<keyword evidence="2" id="KW-1185">Reference proteome</keyword>
<proteinExistence type="predicted"/>
<name>A0A852UUE5_9ACTN</name>
<reference evidence="1 2" key="1">
    <citation type="submission" date="2020-07" db="EMBL/GenBank/DDBJ databases">
        <title>Sequencing the genomes of 1000 actinobacteria strains.</title>
        <authorList>
            <person name="Klenk H.-P."/>
        </authorList>
    </citation>
    <scope>NUCLEOTIDE SEQUENCE [LARGE SCALE GENOMIC DNA]</scope>
    <source>
        <strain evidence="1 2">DSM 45763</strain>
    </source>
</reference>
<comment type="caution">
    <text evidence="1">The sequence shown here is derived from an EMBL/GenBank/DDBJ whole genome shotgun (WGS) entry which is preliminary data.</text>
</comment>